<gene>
    <name evidence="2" type="ORF">SAMN05446927_0640</name>
    <name evidence="3" type="ORF">SAMN05446927_1294</name>
</gene>
<feature type="domain" description="Transposase Tn5-like N-terminal" evidence="1">
    <location>
        <begin position="2"/>
        <end position="56"/>
    </location>
</feature>
<dbReference type="InterPro" id="IPR014737">
    <property type="entry name" value="Transposase_Tn5-like_C"/>
</dbReference>
<dbReference type="InterPro" id="IPR014735">
    <property type="entry name" value="Transposase_Tn5-like_N"/>
</dbReference>
<dbReference type="Gene3D" id="1.10.246.40">
    <property type="entry name" value="Tn5 transposase, domain 1"/>
    <property type="match status" value="1"/>
</dbReference>
<dbReference type="Gene3D" id="1.10.740.10">
    <property type="entry name" value="Transferase Inhibitor Protein From Tn5, Chain"/>
    <property type="match status" value="1"/>
</dbReference>
<protein>
    <submittedName>
        <fullName evidence="2">Transposase DNA-binding</fullName>
    </submittedName>
</protein>
<evidence type="ECO:0000313" key="2">
    <source>
        <dbReference type="EMBL" id="SOE53365.1"/>
    </source>
</evidence>
<dbReference type="EMBL" id="OCSU01000001">
    <property type="protein sequence ID" value="SOE53365.1"/>
    <property type="molecule type" value="Genomic_DNA"/>
</dbReference>
<dbReference type="InterPro" id="IPR054836">
    <property type="entry name" value="Tn5_transposase"/>
</dbReference>
<dbReference type="GO" id="GO:0003677">
    <property type="term" value="F:DNA binding"/>
    <property type="evidence" value="ECO:0007669"/>
    <property type="project" value="UniProtKB-KW"/>
</dbReference>
<dbReference type="NCBIfam" id="NF033590">
    <property type="entry name" value="transpos_IS4_3"/>
    <property type="match status" value="1"/>
</dbReference>
<dbReference type="EMBL" id="OCSU01000001">
    <property type="protein sequence ID" value="SOE56647.1"/>
    <property type="molecule type" value="Genomic_DNA"/>
</dbReference>
<dbReference type="Proteomes" id="UP000219522">
    <property type="component" value="Unassembled WGS sequence"/>
</dbReference>
<organism evidence="2 4">
    <name type="scientific">Caballeronia arationis</name>
    <dbReference type="NCBI Taxonomy" id="1777142"/>
    <lineage>
        <taxon>Bacteria</taxon>
        <taxon>Pseudomonadati</taxon>
        <taxon>Pseudomonadota</taxon>
        <taxon>Betaproteobacteria</taxon>
        <taxon>Burkholderiales</taxon>
        <taxon>Burkholderiaceae</taxon>
        <taxon>Caballeronia</taxon>
    </lineage>
</organism>
<dbReference type="PANTHER" id="PTHR37319">
    <property type="entry name" value="TRANSPOSASE"/>
    <property type="match status" value="1"/>
</dbReference>
<dbReference type="InterPro" id="IPR012337">
    <property type="entry name" value="RNaseH-like_sf"/>
</dbReference>
<dbReference type="InterPro" id="IPR038215">
    <property type="entry name" value="TN5-like_N_sf"/>
</dbReference>
<reference evidence="2 4" key="1">
    <citation type="submission" date="2017-09" db="EMBL/GenBank/DDBJ databases">
        <authorList>
            <person name="Varghese N."/>
            <person name="Submissions S."/>
        </authorList>
    </citation>
    <scope>NUCLEOTIDE SEQUENCE [LARGE SCALE GENOMIC DNA]</scope>
    <source>
        <strain evidence="2 4">OK806</strain>
    </source>
</reference>
<keyword evidence="4" id="KW-1185">Reference proteome</keyword>
<evidence type="ECO:0000259" key="1">
    <source>
        <dbReference type="Pfam" id="PF14706"/>
    </source>
</evidence>
<evidence type="ECO:0000313" key="4">
    <source>
        <dbReference type="Proteomes" id="UP000219522"/>
    </source>
</evidence>
<dbReference type="AlphaFoldDB" id="A0A7Z7N0Z0"/>
<sequence length="462" mass="52897">MDEEIGRSRFRDERLGKRFRLVLERLWSCIGQSIPMAFQDWCNTKAAYRFLSNPKVTEQDILGGHFEATRSRFAVTPGQVLVLQDTTEFSYKRERPELIGSTHKVASRKDREGRTPMHTVCGILMHSSLAVTTQGVPLGLAAVKFWTRKKFKGCDALKRKINPTRVPIEEKESYRWLENLRQSTALFGQPQRCIHVGDRESDIYELFCLAQELQTNFLVRTCVDRLAGDGGHTIADEMDEVRVKGVHRITVRDQNGKAQHAILELRYRRITVLPPIGKQRRYPALELTVIHALERGVPTGSKRIEWKLITNLPVASRKQAVEKLDWYALRWKIEVFHKILKSGCKAEDSQLRTADRLANLISVFCVVSWRIFWLTMVHRAAPDQPVEIALTSPEIQRLDQLVKDTAKSLNAKPLTRYIIKLAQLGGYMARANDPPPGNIVIWRGLRRLIDIQLGFELAKNCG</sequence>
<proteinExistence type="predicted"/>
<dbReference type="Pfam" id="PF14706">
    <property type="entry name" value="Tnp_DNA_bind"/>
    <property type="match status" value="1"/>
</dbReference>
<name>A0A7Z7N0Z0_9BURK</name>
<accession>A0A7Z7N0Z0</accession>
<dbReference type="PANTHER" id="PTHR37319:SF1">
    <property type="entry name" value="TRANSPOSASE TN5 DIMERISATION DOMAIN-CONTAINING PROTEIN"/>
    <property type="match status" value="1"/>
</dbReference>
<keyword evidence="2" id="KW-0238">DNA-binding</keyword>
<dbReference type="Gene3D" id="3.90.350.10">
    <property type="entry name" value="Transposase Inhibitor Protein From Tn5, Chain A, domain 1"/>
    <property type="match status" value="1"/>
</dbReference>
<comment type="caution">
    <text evidence="2">The sequence shown here is derived from an EMBL/GenBank/DDBJ whole genome shotgun (WGS) entry which is preliminary data.</text>
</comment>
<dbReference type="InterPro" id="IPR047768">
    <property type="entry name" value="Tn5p-like"/>
</dbReference>
<dbReference type="SUPFAM" id="SSF53098">
    <property type="entry name" value="Ribonuclease H-like"/>
    <property type="match status" value="1"/>
</dbReference>
<evidence type="ECO:0000313" key="3">
    <source>
        <dbReference type="EMBL" id="SOE56647.1"/>
    </source>
</evidence>